<feature type="domain" description="C2H2-type" evidence="5">
    <location>
        <begin position="214"/>
        <end position="237"/>
    </location>
</feature>
<sequence length="237" mass="27789">MNSHHRDKKEGDLSGKGENKICYITLPLVFPEKDCFDLPKLCRPMSLRSELSRNTYRPKLNFINLTSNSIYKDYNNVVDDLLQGINNEKLIPNHQWYSLFQKKSMNVINISPESNQNGRLIFETSGTSYESISKTCSEDTNDSAAPSEQSCSRKIAEDLQILQDYKYSLSYTNCNSPLKRKRVIECRYKNCRRTFNKTWNFIDHARMHLGIKPYKCNQCGRKFTQKGNLRRHIWRHS</sequence>
<comment type="caution">
    <text evidence="6">The sequence shown here is derived from an EMBL/GenBank/DDBJ whole genome shotgun (WGS) entry which is preliminary data.</text>
</comment>
<accession>A0AAD1XP63</accession>
<dbReference type="InterPro" id="IPR013087">
    <property type="entry name" value="Znf_C2H2_type"/>
</dbReference>
<evidence type="ECO:0000313" key="7">
    <source>
        <dbReference type="Proteomes" id="UP001295684"/>
    </source>
</evidence>
<feature type="domain" description="C2H2-type" evidence="5">
    <location>
        <begin position="184"/>
        <end position="213"/>
    </location>
</feature>
<dbReference type="InterPro" id="IPR036236">
    <property type="entry name" value="Znf_C2H2_sf"/>
</dbReference>
<dbReference type="SUPFAM" id="SSF57667">
    <property type="entry name" value="beta-beta-alpha zinc fingers"/>
    <property type="match status" value="1"/>
</dbReference>
<dbReference type="SMART" id="SM00355">
    <property type="entry name" value="ZnF_C2H2"/>
    <property type="match status" value="2"/>
</dbReference>
<proteinExistence type="predicted"/>
<keyword evidence="3" id="KW-0862">Zinc</keyword>
<dbReference type="GO" id="GO:0008270">
    <property type="term" value="F:zinc ion binding"/>
    <property type="evidence" value="ECO:0007669"/>
    <property type="project" value="UniProtKB-KW"/>
</dbReference>
<dbReference type="PANTHER" id="PTHR23235">
    <property type="entry name" value="KRUEPPEL-LIKE TRANSCRIPTION FACTOR"/>
    <property type="match status" value="1"/>
</dbReference>
<gene>
    <name evidence="6" type="ORF">ECRASSUSDP1_LOCUS17631</name>
</gene>
<dbReference type="FunFam" id="3.30.160.60:FF:000260">
    <property type="entry name" value="Spalt-like transcription factor 1"/>
    <property type="match status" value="1"/>
</dbReference>
<name>A0AAD1XP63_EUPCR</name>
<keyword evidence="2 4" id="KW-0863">Zinc-finger</keyword>
<evidence type="ECO:0000256" key="1">
    <source>
        <dbReference type="ARBA" id="ARBA00022723"/>
    </source>
</evidence>
<dbReference type="Pfam" id="PF00096">
    <property type="entry name" value="zf-C2H2"/>
    <property type="match status" value="1"/>
</dbReference>
<dbReference type="PANTHER" id="PTHR23235:SF166">
    <property type="entry name" value="DENDRITIC ARBOR REDUCTION PROTEIN 1"/>
    <property type="match status" value="1"/>
</dbReference>
<dbReference type="AlphaFoldDB" id="A0AAD1XP63"/>
<dbReference type="Gene3D" id="3.30.160.60">
    <property type="entry name" value="Classic Zinc Finger"/>
    <property type="match status" value="2"/>
</dbReference>
<evidence type="ECO:0000313" key="6">
    <source>
        <dbReference type="EMBL" id="CAI2376262.1"/>
    </source>
</evidence>
<dbReference type="Proteomes" id="UP001295684">
    <property type="component" value="Unassembled WGS sequence"/>
</dbReference>
<evidence type="ECO:0000259" key="5">
    <source>
        <dbReference type="PROSITE" id="PS50157"/>
    </source>
</evidence>
<reference evidence="6" key="1">
    <citation type="submission" date="2023-07" db="EMBL/GenBank/DDBJ databases">
        <authorList>
            <consortium name="AG Swart"/>
            <person name="Singh M."/>
            <person name="Singh A."/>
            <person name="Seah K."/>
            <person name="Emmerich C."/>
        </authorList>
    </citation>
    <scope>NUCLEOTIDE SEQUENCE</scope>
    <source>
        <strain evidence="6">DP1</strain>
    </source>
</reference>
<keyword evidence="7" id="KW-1185">Reference proteome</keyword>
<evidence type="ECO:0000256" key="4">
    <source>
        <dbReference type="PROSITE-ProRule" id="PRU00042"/>
    </source>
</evidence>
<evidence type="ECO:0000256" key="2">
    <source>
        <dbReference type="ARBA" id="ARBA00022771"/>
    </source>
</evidence>
<evidence type="ECO:0000256" key="3">
    <source>
        <dbReference type="ARBA" id="ARBA00022833"/>
    </source>
</evidence>
<dbReference type="GO" id="GO:0000978">
    <property type="term" value="F:RNA polymerase II cis-regulatory region sequence-specific DNA binding"/>
    <property type="evidence" value="ECO:0007669"/>
    <property type="project" value="TreeGrafter"/>
</dbReference>
<dbReference type="GO" id="GO:0000981">
    <property type="term" value="F:DNA-binding transcription factor activity, RNA polymerase II-specific"/>
    <property type="evidence" value="ECO:0007669"/>
    <property type="project" value="TreeGrafter"/>
</dbReference>
<keyword evidence="1" id="KW-0479">Metal-binding</keyword>
<dbReference type="EMBL" id="CAMPGE010017810">
    <property type="protein sequence ID" value="CAI2376262.1"/>
    <property type="molecule type" value="Genomic_DNA"/>
</dbReference>
<organism evidence="6 7">
    <name type="scientific">Euplotes crassus</name>
    <dbReference type="NCBI Taxonomy" id="5936"/>
    <lineage>
        <taxon>Eukaryota</taxon>
        <taxon>Sar</taxon>
        <taxon>Alveolata</taxon>
        <taxon>Ciliophora</taxon>
        <taxon>Intramacronucleata</taxon>
        <taxon>Spirotrichea</taxon>
        <taxon>Hypotrichia</taxon>
        <taxon>Euplotida</taxon>
        <taxon>Euplotidae</taxon>
        <taxon>Moneuplotes</taxon>
    </lineage>
</organism>
<dbReference type="PROSITE" id="PS00028">
    <property type="entry name" value="ZINC_FINGER_C2H2_1"/>
    <property type="match status" value="2"/>
</dbReference>
<protein>
    <recommendedName>
        <fullName evidence="5">C2H2-type domain-containing protein</fullName>
    </recommendedName>
</protein>
<dbReference type="PROSITE" id="PS50157">
    <property type="entry name" value="ZINC_FINGER_C2H2_2"/>
    <property type="match status" value="2"/>
</dbReference>